<keyword evidence="2" id="KW-1185">Reference proteome</keyword>
<sequence length="120" mass="13458">MLLEKKLLHRSGHVIQPITNGAFSSFIVKRHQIPLGYLILKVDNSDIAASRGHSYQKPSPEGLGDQIKRVPSTCCPADLTDVLRSVMHMQQLDLMAIDQTFGSYNSTIQLLHVWKFEIGD</sequence>
<name>A0AAD8LNW1_TARER</name>
<comment type="caution">
    <text evidence="1">The sequence shown here is derived from an EMBL/GenBank/DDBJ whole genome shotgun (WGS) entry which is preliminary data.</text>
</comment>
<evidence type="ECO:0000313" key="2">
    <source>
        <dbReference type="Proteomes" id="UP001229421"/>
    </source>
</evidence>
<gene>
    <name evidence="1" type="ORF">QVD17_07720</name>
</gene>
<reference evidence="1" key="1">
    <citation type="journal article" date="2023" name="bioRxiv">
        <title>Improved chromosome-level genome assembly for marigold (Tagetes erecta).</title>
        <authorList>
            <person name="Jiang F."/>
            <person name="Yuan L."/>
            <person name="Wang S."/>
            <person name="Wang H."/>
            <person name="Xu D."/>
            <person name="Wang A."/>
            <person name="Fan W."/>
        </authorList>
    </citation>
    <scope>NUCLEOTIDE SEQUENCE</scope>
    <source>
        <strain evidence="1">WSJ</strain>
        <tissue evidence="1">Leaf</tissue>
    </source>
</reference>
<dbReference type="EMBL" id="JAUHHV010000001">
    <property type="protein sequence ID" value="KAK1441657.1"/>
    <property type="molecule type" value="Genomic_DNA"/>
</dbReference>
<proteinExistence type="predicted"/>
<protein>
    <submittedName>
        <fullName evidence="1">Uncharacterized protein</fullName>
    </submittedName>
</protein>
<dbReference type="AlphaFoldDB" id="A0AAD8LNW1"/>
<accession>A0AAD8LNW1</accession>
<organism evidence="1 2">
    <name type="scientific">Tagetes erecta</name>
    <name type="common">African marigold</name>
    <dbReference type="NCBI Taxonomy" id="13708"/>
    <lineage>
        <taxon>Eukaryota</taxon>
        <taxon>Viridiplantae</taxon>
        <taxon>Streptophyta</taxon>
        <taxon>Embryophyta</taxon>
        <taxon>Tracheophyta</taxon>
        <taxon>Spermatophyta</taxon>
        <taxon>Magnoliopsida</taxon>
        <taxon>eudicotyledons</taxon>
        <taxon>Gunneridae</taxon>
        <taxon>Pentapetalae</taxon>
        <taxon>asterids</taxon>
        <taxon>campanulids</taxon>
        <taxon>Asterales</taxon>
        <taxon>Asteraceae</taxon>
        <taxon>Asteroideae</taxon>
        <taxon>Heliantheae alliance</taxon>
        <taxon>Tageteae</taxon>
        <taxon>Tagetes</taxon>
    </lineage>
</organism>
<evidence type="ECO:0000313" key="1">
    <source>
        <dbReference type="EMBL" id="KAK1441657.1"/>
    </source>
</evidence>
<dbReference type="Proteomes" id="UP001229421">
    <property type="component" value="Unassembled WGS sequence"/>
</dbReference>